<dbReference type="Proteomes" id="UP000253383">
    <property type="component" value="Unassembled WGS sequence"/>
</dbReference>
<gene>
    <name evidence="1" type="ORF">DUE52_22770</name>
</gene>
<name>A0A368JHJ6_9BACT</name>
<keyword evidence="2" id="KW-1185">Reference proteome</keyword>
<dbReference type="AlphaFoldDB" id="A0A368JHJ6"/>
<dbReference type="EMBL" id="QOWE01000021">
    <property type="protein sequence ID" value="RCR67140.1"/>
    <property type="molecule type" value="Genomic_DNA"/>
</dbReference>
<sequence length="247" mass="28231">MKTMILITILRRLRPLILPFVGITAFLFLDACQPSTTDPIASGYDYQPLEKGNYWIYEVTEQQFALNGSATTQTYQLRETITHAYADAVPIDPTSSATFRVERHRRANDSQIWQPDSANSIRITDNQLIKTENNLSYIKLVFPLIDQFQWNGNAFNTAGEDLYQLKNTDKPFVVLSKSFPETATIVQQNDSTLVSQDKRLEIYARGVGLIYKEKVQLQFCSSTPSCVGKAQIDYGIRQYFRLRTYGK</sequence>
<evidence type="ECO:0000313" key="1">
    <source>
        <dbReference type="EMBL" id="RCR67140.1"/>
    </source>
</evidence>
<accession>A0A368JHJ6</accession>
<reference evidence="1 2" key="1">
    <citation type="submission" date="2018-07" db="EMBL/GenBank/DDBJ databases">
        <title>Genome analysis of Larkinella rosea.</title>
        <authorList>
            <person name="Zhou Z."/>
            <person name="Wang G."/>
        </authorList>
    </citation>
    <scope>NUCLEOTIDE SEQUENCE [LARGE SCALE GENOMIC DNA]</scope>
    <source>
        <strain evidence="2">zzj9</strain>
    </source>
</reference>
<comment type="caution">
    <text evidence="1">The sequence shown here is derived from an EMBL/GenBank/DDBJ whole genome shotgun (WGS) entry which is preliminary data.</text>
</comment>
<protein>
    <submittedName>
        <fullName evidence="1">Uncharacterized protein</fullName>
    </submittedName>
</protein>
<evidence type="ECO:0000313" key="2">
    <source>
        <dbReference type="Proteomes" id="UP000253383"/>
    </source>
</evidence>
<proteinExistence type="predicted"/>
<organism evidence="1 2">
    <name type="scientific">Larkinella punicea</name>
    <dbReference type="NCBI Taxonomy" id="2315727"/>
    <lineage>
        <taxon>Bacteria</taxon>
        <taxon>Pseudomonadati</taxon>
        <taxon>Bacteroidota</taxon>
        <taxon>Cytophagia</taxon>
        <taxon>Cytophagales</taxon>
        <taxon>Spirosomataceae</taxon>
        <taxon>Larkinella</taxon>
    </lineage>
</organism>